<dbReference type="InterPro" id="IPR011643">
    <property type="entry name" value="HCR1"/>
</dbReference>
<sequence>MTMLSTNILFSFTAIFFFCHATSISYCATAQDVEEGTTDLGGGVVTRTDVEYLADFSLDVRDIEQSIAAGNNNAALQIYLNGKHSQRPDGGGNLFKLTELSTKLANEPITQATPIYLFQLYGLGGRSTDLNRLSNNAAYADSYLRSAIQNGQSTASIATLILNVWMYAADVLYKGVHTCQIRTEADNPSQFDIGGSSGLDAFIALWIGSGQTHGSSEGYSLYALAEKADRMFIATKEDTNLPSSTTKALAEASVNQQLKLLYQEGASIFSIPSACSKTNIDTSKKLWSVITRMNTQMYIPLIQMLIISILEKDASATYLYATAVIPQAAQCRPSIFDRLKEELLGGEPNFQRTEITLRDLQEIYSCFGITCSDIGVVAKDYGDFNVPTCLAARDDKTMALYQPSTDVQPIARIDLDVLQIRVLTNLGSFNYAKFWYLYGRNSPRQRDSENDPYNYYSLSEFAISSSRRNAEPYYSAFISYHNDPNYADVLIRNTLEGVGKWDSNKSVEQRSAIITEASSFLVLYLHLIAQIHDAVNNCNDVDQDGEYELTHPWDEVAALIIGSLEGAGEGGSPDVQDGQMIWGLGTRCGYQFQTLNSQGYPNVNSGLEDLLFAGRGEIDALECEMLQKTADNIQSKTLVPLMQSVLKYAALNEQHTADSDSADLALGEVFASSIIPIVQIYDSASALILEENMLIQPGIKPVRGGVQQVANALGSAANAMGINPRELGSIPEADPSFLYGGSSSSPALQPYKLSFIATLSVAFVFLAIP</sequence>
<reference evidence="2 3" key="1">
    <citation type="submission" date="2016-09" db="EMBL/GenBank/DDBJ databases">
        <title>Extensive genetic diversity and differential bi-allelic expression allows diatom success in the polar Southern Ocean.</title>
        <authorList>
            <consortium name="DOE Joint Genome Institute"/>
            <person name="Mock T."/>
            <person name="Otillar R.P."/>
            <person name="Strauss J."/>
            <person name="Dupont C."/>
            <person name="Frickenhaus S."/>
            <person name="Maumus F."/>
            <person name="Mcmullan M."/>
            <person name="Sanges R."/>
            <person name="Schmutz J."/>
            <person name="Toseland A."/>
            <person name="Valas R."/>
            <person name="Veluchamy A."/>
            <person name="Ward B.J."/>
            <person name="Allen A."/>
            <person name="Barry K."/>
            <person name="Falciatore A."/>
            <person name="Ferrante M."/>
            <person name="Fortunato A.E."/>
            <person name="Gloeckner G."/>
            <person name="Gruber A."/>
            <person name="Hipkin R."/>
            <person name="Janech M."/>
            <person name="Kroth P."/>
            <person name="Leese F."/>
            <person name="Lindquist E."/>
            <person name="Lyon B.R."/>
            <person name="Martin J."/>
            <person name="Mayer C."/>
            <person name="Parker M."/>
            <person name="Quesneville H."/>
            <person name="Raymond J."/>
            <person name="Uhlig C."/>
            <person name="Valentin K.U."/>
            <person name="Worden A.Z."/>
            <person name="Armbrust E.V."/>
            <person name="Bowler C."/>
            <person name="Green B."/>
            <person name="Moulton V."/>
            <person name="Van Oosterhout C."/>
            <person name="Grigoriev I."/>
        </authorList>
    </citation>
    <scope>NUCLEOTIDE SEQUENCE [LARGE SCALE GENOMIC DNA]</scope>
    <source>
        <strain evidence="2 3">CCMP1102</strain>
    </source>
</reference>
<organism evidence="2 3">
    <name type="scientific">Fragilariopsis cylindrus CCMP1102</name>
    <dbReference type="NCBI Taxonomy" id="635003"/>
    <lineage>
        <taxon>Eukaryota</taxon>
        <taxon>Sar</taxon>
        <taxon>Stramenopiles</taxon>
        <taxon>Ochrophyta</taxon>
        <taxon>Bacillariophyta</taxon>
        <taxon>Bacillariophyceae</taxon>
        <taxon>Bacillariophycidae</taxon>
        <taxon>Bacillariales</taxon>
        <taxon>Bacillariaceae</taxon>
        <taxon>Fragilariopsis</taxon>
    </lineage>
</organism>
<gene>
    <name evidence="2" type="ORF">FRACYDRAFT_241563</name>
</gene>
<dbReference type="Pfam" id="PF07692">
    <property type="entry name" value="Fea1"/>
    <property type="match status" value="1"/>
</dbReference>
<dbReference type="InParanoid" id="A0A1E7F4Z8"/>
<keyword evidence="3" id="KW-1185">Reference proteome</keyword>
<evidence type="ECO:0000256" key="1">
    <source>
        <dbReference type="SAM" id="SignalP"/>
    </source>
</evidence>
<keyword evidence="1" id="KW-0732">Signal</keyword>
<dbReference type="Proteomes" id="UP000095751">
    <property type="component" value="Unassembled WGS sequence"/>
</dbReference>
<protein>
    <submittedName>
        <fullName evidence="2">Uncharacterized protein</fullName>
    </submittedName>
</protein>
<evidence type="ECO:0000313" key="2">
    <source>
        <dbReference type="EMBL" id="OEU13227.1"/>
    </source>
</evidence>
<accession>A0A1E7F4Z8</accession>
<evidence type="ECO:0000313" key="3">
    <source>
        <dbReference type="Proteomes" id="UP000095751"/>
    </source>
</evidence>
<feature type="signal peptide" evidence="1">
    <location>
        <begin position="1"/>
        <end position="21"/>
    </location>
</feature>
<feature type="chain" id="PRO_5009192697" evidence="1">
    <location>
        <begin position="22"/>
        <end position="769"/>
    </location>
</feature>
<dbReference type="KEGG" id="fcy:FRACYDRAFT_241563"/>
<dbReference type="EMBL" id="KV784361">
    <property type="protein sequence ID" value="OEU13227.1"/>
    <property type="molecule type" value="Genomic_DNA"/>
</dbReference>
<proteinExistence type="predicted"/>
<dbReference type="AlphaFoldDB" id="A0A1E7F4Z8"/>
<name>A0A1E7F4Z8_9STRA</name>
<dbReference type="OrthoDB" id="41033at2759"/>